<dbReference type="RefSeq" id="WP_006831668.1">
    <property type="nucleotide sequence ID" value="NZ_AJYB01000116.1"/>
</dbReference>
<reference evidence="1 2" key="1">
    <citation type="journal article" date="2012" name="J. Bacteriol.">
        <title>Genome Sequence of the Antarctic Psychrophile Bacterium Planococcus antarcticus DSM 14505.</title>
        <authorList>
            <person name="Margolles A."/>
            <person name="Gueimonde M."/>
            <person name="Sanchez B."/>
        </authorList>
    </citation>
    <scope>NUCLEOTIDE SEQUENCE [LARGE SCALE GENOMIC DNA]</scope>
    <source>
        <strain evidence="1 2">DSM 14505</strain>
    </source>
</reference>
<gene>
    <name evidence="1" type="ORF">A1A1_18707</name>
</gene>
<accession>A0AA87IHQ4</accession>
<protein>
    <submittedName>
        <fullName evidence="1">Uncharacterized protein</fullName>
    </submittedName>
</protein>
<evidence type="ECO:0000313" key="2">
    <source>
        <dbReference type="Proteomes" id="UP000004725"/>
    </source>
</evidence>
<organism evidence="1 2">
    <name type="scientific">Planococcus antarcticus DSM 14505</name>
    <dbReference type="NCBI Taxonomy" id="1185653"/>
    <lineage>
        <taxon>Bacteria</taxon>
        <taxon>Bacillati</taxon>
        <taxon>Bacillota</taxon>
        <taxon>Bacilli</taxon>
        <taxon>Bacillales</taxon>
        <taxon>Caryophanaceae</taxon>
        <taxon>Planococcus</taxon>
    </lineage>
</organism>
<sequence>MENFDFHNTKQPVLSSQFLSASHRSLFFQRLNDLTSYQQISPEYQAVLFILTSDDELYEKMGPYFSSDGFRSSDLFNETDFSGGYATIARAAADLFGQDYDTSLSGLVSSLDHDLFHTFLQALIIRKYGVNG</sequence>
<evidence type="ECO:0000313" key="1">
    <source>
        <dbReference type="EMBL" id="EIM04959.1"/>
    </source>
</evidence>
<dbReference type="AlphaFoldDB" id="A0AA87IHQ4"/>
<comment type="caution">
    <text evidence="1">The sequence shown here is derived from an EMBL/GenBank/DDBJ whole genome shotgun (WGS) entry which is preliminary data.</text>
</comment>
<dbReference type="Proteomes" id="UP000004725">
    <property type="component" value="Unassembled WGS sequence"/>
</dbReference>
<proteinExistence type="predicted"/>
<name>A0AA87IHQ4_9BACL</name>
<dbReference type="EMBL" id="AJYB01000116">
    <property type="protein sequence ID" value="EIM04959.1"/>
    <property type="molecule type" value="Genomic_DNA"/>
</dbReference>